<evidence type="ECO:0000313" key="3">
    <source>
        <dbReference type="Proteomes" id="UP000053372"/>
    </source>
</evidence>
<dbReference type="EMBL" id="LMTZ01000013">
    <property type="protein sequence ID" value="KST69739.1"/>
    <property type="molecule type" value="Genomic_DNA"/>
</dbReference>
<dbReference type="SUPFAM" id="SSF56235">
    <property type="entry name" value="N-terminal nucleophile aminohydrolases (Ntn hydrolases)"/>
    <property type="match status" value="1"/>
</dbReference>
<dbReference type="InterPro" id="IPR043137">
    <property type="entry name" value="GGT_ssub_C"/>
</dbReference>
<dbReference type="Gene3D" id="3.60.20.40">
    <property type="match status" value="1"/>
</dbReference>
<dbReference type="InterPro" id="IPR029055">
    <property type="entry name" value="Ntn_hydrolases_N"/>
</dbReference>
<dbReference type="OrthoDB" id="9781342at2"/>
<accession>A0A0V7ZSV6</accession>
<organism evidence="1 3">
    <name type="scientific">Mastigocoleus testarum BC008</name>
    <dbReference type="NCBI Taxonomy" id="371196"/>
    <lineage>
        <taxon>Bacteria</taxon>
        <taxon>Bacillati</taxon>
        <taxon>Cyanobacteriota</taxon>
        <taxon>Cyanophyceae</taxon>
        <taxon>Nostocales</taxon>
        <taxon>Hapalosiphonaceae</taxon>
        <taxon>Mastigocoleus</taxon>
    </lineage>
</organism>
<dbReference type="Pfam" id="PF01019">
    <property type="entry name" value="G_glu_transpept"/>
    <property type="match status" value="1"/>
</dbReference>
<comment type="caution">
    <text evidence="1">The sequence shown here is derived from an EMBL/GenBank/DDBJ whole genome shotgun (WGS) entry which is preliminary data.</text>
</comment>
<keyword evidence="3" id="KW-1185">Reference proteome</keyword>
<dbReference type="PANTHER" id="PTHR43881:SF1">
    <property type="entry name" value="GAMMA-GLUTAMYLTRANSPEPTIDASE (AFU_ORTHOLOGUE AFUA_4G13580)"/>
    <property type="match status" value="1"/>
</dbReference>
<dbReference type="AlphaFoldDB" id="A0A0V7ZSV6"/>
<proteinExistence type="predicted"/>
<name>A0A0V7ZSV6_9CYAN</name>
<evidence type="ECO:0000313" key="1">
    <source>
        <dbReference type="EMBL" id="KST67625.1"/>
    </source>
</evidence>
<gene>
    <name evidence="1" type="ORF">BC008_31000</name>
    <name evidence="2" type="ORF">BC008_35850</name>
</gene>
<dbReference type="EMBL" id="LMTZ01000086">
    <property type="protein sequence ID" value="KST67625.1"/>
    <property type="molecule type" value="Genomic_DNA"/>
</dbReference>
<dbReference type="Proteomes" id="UP000053372">
    <property type="component" value="Unassembled WGS sequence"/>
</dbReference>
<evidence type="ECO:0000313" key="2">
    <source>
        <dbReference type="EMBL" id="KST69739.1"/>
    </source>
</evidence>
<reference evidence="1 3" key="1">
    <citation type="journal article" date="2015" name="Genome Announc.">
        <title>Draft Genome of the Euendolithic (true boring) Cyanobacterium Mastigocoleus testarum strain BC008.</title>
        <authorList>
            <person name="Guida B.S."/>
            <person name="Garcia-Pichel F."/>
        </authorList>
    </citation>
    <scope>NUCLEOTIDE SEQUENCE [LARGE SCALE GENOMIC DNA]</scope>
    <source>
        <strain evidence="1 3">BC008</strain>
    </source>
</reference>
<dbReference type="PANTHER" id="PTHR43881">
    <property type="entry name" value="GAMMA-GLUTAMYLTRANSPEPTIDASE (AFU_ORTHOLOGUE AFUA_4G13580)"/>
    <property type="match status" value="1"/>
</dbReference>
<protein>
    <submittedName>
        <fullName evidence="1">Uncharacterized protein</fullName>
    </submittedName>
</protein>
<sequence length="77" mass="8559">MNPQAALDAPRWRFICDSTVKIESTSSPRIISKLQEREHNVIVSSQESFGKGQIIARHEQTLIAASEPRADGLAIAW</sequence>
<dbReference type="InterPro" id="IPR052896">
    <property type="entry name" value="GGT-like_enzyme"/>
</dbReference>